<gene>
    <name evidence="1" type="ORF">Zmor_023181</name>
</gene>
<name>A0AA38M721_9CUCU</name>
<dbReference type="EMBL" id="JALNTZ010000007">
    <property type="protein sequence ID" value="KAJ3645533.1"/>
    <property type="molecule type" value="Genomic_DNA"/>
</dbReference>
<dbReference type="Proteomes" id="UP001168821">
    <property type="component" value="Unassembled WGS sequence"/>
</dbReference>
<dbReference type="AlphaFoldDB" id="A0AA38M721"/>
<organism evidence="1 2">
    <name type="scientific">Zophobas morio</name>
    <dbReference type="NCBI Taxonomy" id="2755281"/>
    <lineage>
        <taxon>Eukaryota</taxon>
        <taxon>Metazoa</taxon>
        <taxon>Ecdysozoa</taxon>
        <taxon>Arthropoda</taxon>
        <taxon>Hexapoda</taxon>
        <taxon>Insecta</taxon>
        <taxon>Pterygota</taxon>
        <taxon>Neoptera</taxon>
        <taxon>Endopterygota</taxon>
        <taxon>Coleoptera</taxon>
        <taxon>Polyphaga</taxon>
        <taxon>Cucujiformia</taxon>
        <taxon>Tenebrionidae</taxon>
        <taxon>Zophobas</taxon>
    </lineage>
</organism>
<sequence length="98" mass="11409">MNRIIPTRMDLIRLYLFHCLDFTARSRRRFPFKEPRDSSRIVAVTASRLILEHPLRLPLSSFSLANAVRPPSSEMSHPLSPHILENPYKIFRNNTAPI</sequence>
<evidence type="ECO:0000313" key="1">
    <source>
        <dbReference type="EMBL" id="KAJ3645533.1"/>
    </source>
</evidence>
<evidence type="ECO:0000313" key="2">
    <source>
        <dbReference type="Proteomes" id="UP001168821"/>
    </source>
</evidence>
<protein>
    <submittedName>
        <fullName evidence="1">Uncharacterized protein</fullName>
    </submittedName>
</protein>
<proteinExistence type="predicted"/>
<accession>A0AA38M721</accession>
<comment type="caution">
    <text evidence="1">The sequence shown here is derived from an EMBL/GenBank/DDBJ whole genome shotgun (WGS) entry which is preliminary data.</text>
</comment>
<keyword evidence="2" id="KW-1185">Reference proteome</keyword>
<reference evidence="1" key="1">
    <citation type="journal article" date="2023" name="G3 (Bethesda)">
        <title>Whole genome assemblies of Zophobas morio and Tenebrio molitor.</title>
        <authorList>
            <person name="Kaur S."/>
            <person name="Stinson S.A."/>
            <person name="diCenzo G.C."/>
        </authorList>
    </citation>
    <scope>NUCLEOTIDE SEQUENCE</scope>
    <source>
        <strain evidence="1">QUZm001</strain>
    </source>
</reference>